<proteinExistence type="predicted"/>
<feature type="domain" description="Response regulatory" evidence="6">
    <location>
        <begin position="2"/>
        <end position="118"/>
    </location>
</feature>
<evidence type="ECO:0000256" key="3">
    <source>
        <dbReference type="ARBA" id="ARBA00023163"/>
    </source>
</evidence>
<evidence type="ECO:0000313" key="8">
    <source>
        <dbReference type="Proteomes" id="UP000182945"/>
    </source>
</evidence>
<dbReference type="RefSeq" id="WP_071649436.1">
    <property type="nucleotide sequence ID" value="NZ_CP017962.1"/>
</dbReference>
<evidence type="ECO:0008006" key="9">
    <source>
        <dbReference type="Google" id="ProtNLM"/>
    </source>
</evidence>
<feature type="domain" description="HTH araC/xylS-type" evidence="5">
    <location>
        <begin position="392"/>
        <end position="490"/>
    </location>
</feature>
<sequence>MDMLIIDRDSTERLGIEWFIKSNQLPIKQVYHAETIQQANVLLTKKQPEIVVIELEILSRDKMKAFTRNILRFSKTIISVTAEPLFERALQSIELQSSSLLVKPFNLNLLKKALIEATKIDHRQLPDSMRISRNQEIYHSLFIKTALIDPIKPFFLLFQPEVNELNNNLHQWLLEIKLPFEKEIYPLSSMVVCLAYPHETDGLEFIKLEAYKMLDWWEESFHSNINIAIHDSHINNDNLQQAYITAKNALNMKFYKGFKQLFHTSDLPVFQSIDPFLTTSEQRFWMESLEKGDIEKIKEYLYQSFNKSYENYPDPELVRIQLTSILAQIRRFIKNYKLTKTVEIETEYHRMFDIILNSPILYSIVQELILFCIKVINNSRIQKEKRDFSYLERSLFYIENNFSDPDLCLEDLADYLEISPNYLSYLLSSARHPFKKMVNEMRVKDATRLLIETDEPIQKISSIAGFKDPNYFSRIFKKYMNSTPNEYRKQK</sequence>
<dbReference type="PROSITE" id="PS50110">
    <property type="entry name" value="RESPONSE_REGULATORY"/>
    <property type="match status" value="1"/>
</dbReference>
<gene>
    <name evidence="7" type="ORF">BME96_14725</name>
</gene>
<dbReference type="Pfam" id="PF12833">
    <property type="entry name" value="HTH_18"/>
    <property type="match status" value="1"/>
</dbReference>
<dbReference type="InterPro" id="IPR018060">
    <property type="entry name" value="HTH_AraC"/>
</dbReference>
<dbReference type="InterPro" id="IPR001789">
    <property type="entry name" value="Sig_transdc_resp-reg_receiver"/>
</dbReference>
<keyword evidence="2" id="KW-0238">DNA-binding</keyword>
<dbReference type="InterPro" id="IPR011006">
    <property type="entry name" value="CheY-like_superfamily"/>
</dbReference>
<dbReference type="AlphaFoldDB" id="A0AAC9J2B2"/>
<dbReference type="PANTHER" id="PTHR43280">
    <property type="entry name" value="ARAC-FAMILY TRANSCRIPTIONAL REGULATOR"/>
    <property type="match status" value="1"/>
</dbReference>
<organism evidence="7 8">
    <name type="scientific">Virgibacillus halodenitrificans</name>
    <name type="common">Bacillus halodenitrificans</name>
    <dbReference type="NCBI Taxonomy" id="1482"/>
    <lineage>
        <taxon>Bacteria</taxon>
        <taxon>Bacillati</taxon>
        <taxon>Bacillota</taxon>
        <taxon>Bacilli</taxon>
        <taxon>Bacillales</taxon>
        <taxon>Bacillaceae</taxon>
        <taxon>Virgibacillus</taxon>
    </lineage>
</organism>
<dbReference type="PRINTS" id="PR00032">
    <property type="entry name" value="HTHARAC"/>
</dbReference>
<reference evidence="7 8" key="1">
    <citation type="submission" date="2016-11" db="EMBL/GenBank/DDBJ databases">
        <title>Complete genome sequencing of Virgibacillus halodenitrificans PDB-F2.</title>
        <authorList>
            <person name="Sun Z."/>
            <person name="Zhou Y."/>
            <person name="Li H."/>
        </authorList>
    </citation>
    <scope>NUCLEOTIDE SEQUENCE [LARGE SCALE GENOMIC DNA]</scope>
    <source>
        <strain evidence="7 8">PDB-F2</strain>
    </source>
</reference>
<dbReference type="GO" id="GO:0000160">
    <property type="term" value="P:phosphorelay signal transduction system"/>
    <property type="evidence" value="ECO:0007669"/>
    <property type="project" value="InterPro"/>
</dbReference>
<dbReference type="InterPro" id="IPR018062">
    <property type="entry name" value="HTH_AraC-typ_CS"/>
</dbReference>
<keyword evidence="3" id="KW-0804">Transcription</keyword>
<dbReference type="Proteomes" id="UP000182945">
    <property type="component" value="Chromosome"/>
</dbReference>
<evidence type="ECO:0000259" key="5">
    <source>
        <dbReference type="PROSITE" id="PS01124"/>
    </source>
</evidence>
<dbReference type="SUPFAM" id="SSF46689">
    <property type="entry name" value="Homeodomain-like"/>
    <property type="match status" value="1"/>
</dbReference>
<dbReference type="InterPro" id="IPR009057">
    <property type="entry name" value="Homeodomain-like_sf"/>
</dbReference>
<evidence type="ECO:0000256" key="2">
    <source>
        <dbReference type="ARBA" id="ARBA00023125"/>
    </source>
</evidence>
<evidence type="ECO:0000256" key="4">
    <source>
        <dbReference type="PROSITE-ProRule" id="PRU00169"/>
    </source>
</evidence>
<evidence type="ECO:0000259" key="6">
    <source>
        <dbReference type="PROSITE" id="PS50110"/>
    </source>
</evidence>
<dbReference type="Gene3D" id="3.40.50.2300">
    <property type="match status" value="1"/>
</dbReference>
<dbReference type="InterPro" id="IPR020449">
    <property type="entry name" value="Tscrpt_reg_AraC-type_HTH"/>
</dbReference>
<name>A0AAC9J2B2_VIRHA</name>
<dbReference type="PROSITE" id="PS01124">
    <property type="entry name" value="HTH_ARAC_FAMILY_2"/>
    <property type="match status" value="1"/>
</dbReference>
<dbReference type="PANTHER" id="PTHR43280:SF2">
    <property type="entry name" value="HTH-TYPE TRANSCRIPTIONAL REGULATOR EXSA"/>
    <property type="match status" value="1"/>
</dbReference>
<evidence type="ECO:0000256" key="1">
    <source>
        <dbReference type="ARBA" id="ARBA00023015"/>
    </source>
</evidence>
<dbReference type="Gene3D" id="1.10.10.60">
    <property type="entry name" value="Homeodomain-like"/>
    <property type="match status" value="2"/>
</dbReference>
<dbReference type="PROSITE" id="PS00041">
    <property type="entry name" value="HTH_ARAC_FAMILY_1"/>
    <property type="match status" value="1"/>
</dbReference>
<dbReference type="GO" id="GO:0043565">
    <property type="term" value="F:sequence-specific DNA binding"/>
    <property type="evidence" value="ECO:0007669"/>
    <property type="project" value="InterPro"/>
</dbReference>
<dbReference type="GeneID" id="71515663"/>
<comment type="caution">
    <text evidence="4">Lacks conserved residue(s) required for the propagation of feature annotation.</text>
</comment>
<dbReference type="GO" id="GO:0003700">
    <property type="term" value="F:DNA-binding transcription factor activity"/>
    <property type="evidence" value="ECO:0007669"/>
    <property type="project" value="InterPro"/>
</dbReference>
<protein>
    <recommendedName>
        <fullName evidence="9">Helix-turn-helix domain-containing protein</fullName>
    </recommendedName>
</protein>
<evidence type="ECO:0000313" key="7">
    <source>
        <dbReference type="EMBL" id="APC49369.1"/>
    </source>
</evidence>
<keyword evidence="1" id="KW-0805">Transcription regulation</keyword>
<accession>A0AAC9J2B2</accession>
<dbReference type="SUPFAM" id="SSF52172">
    <property type="entry name" value="CheY-like"/>
    <property type="match status" value="1"/>
</dbReference>
<dbReference type="SMART" id="SM00342">
    <property type="entry name" value="HTH_ARAC"/>
    <property type="match status" value="1"/>
</dbReference>
<dbReference type="EMBL" id="CP017962">
    <property type="protein sequence ID" value="APC49369.1"/>
    <property type="molecule type" value="Genomic_DNA"/>
</dbReference>
<dbReference type="KEGG" id="vhl:BME96_14725"/>